<protein>
    <submittedName>
        <fullName evidence="4">ABC transporter related</fullName>
    </submittedName>
</protein>
<dbReference type="SUPFAM" id="SSF52540">
    <property type="entry name" value="P-loop containing nucleoside triphosphate hydrolases"/>
    <property type="match status" value="2"/>
</dbReference>
<dbReference type="PROSITE" id="PS50893">
    <property type="entry name" value="ABC_TRANSPORTER_2"/>
    <property type="match status" value="2"/>
</dbReference>
<dbReference type="InterPro" id="IPR003593">
    <property type="entry name" value="AAA+_ATPase"/>
</dbReference>
<reference evidence="4" key="1">
    <citation type="submission" date="2009-01" db="EMBL/GenBank/DDBJ databases">
        <title>Complete sequence of chromosome Cyanothece sp. PCC 7425.</title>
        <authorList>
            <consortium name="US DOE Joint Genome Institute"/>
            <person name="Lucas S."/>
            <person name="Copeland A."/>
            <person name="Lapidus A."/>
            <person name="Glavina del Rio T."/>
            <person name="Dalin E."/>
            <person name="Tice H."/>
            <person name="Bruce D."/>
            <person name="Goodwin L."/>
            <person name="Pitluck S."/>
            <person name="Sims D."/>
            <person name="Meineke L."/>
            <person name="Brettin T."/>
            <person name="Detter J.C."/>
            <person name="Han C."/>
            <person name="Larimer F."/>
            <person name="Land M."/>
            <person name="Hauser L."/>
            <person name="Kyrpides N."/>
            <person name="Ovchinnikova G."/>
            <person name="Liberton M."/>
            <person name="Stoeckel J."/>
            <person name="Banerjee A."/>
            <person name="Singh A."/>
            <person name="Page L."/>
            <person name="Sato H."/>
            <person name="Zhao L."/>
            <person name="Sherman L."/>
            <person name="Pakrasi H."/>
            <person name="Richardson P."/>
        </authorList>
    </citation>
    <scope>NUCLEOTIDE SEQUENCE</scope>
    <source>
        <strain evidence="4">PCC 7425</strain>
    </source>
</reference>
<dbReference type="PROSITE" id="PS00211">
    <property type="entry name" value="ABC_TRANSPORTER_1"/>
    <property type="match status" value="1"/>
</dbReference>
<evidence type="ECO:0000259" key="3">
    <source>
        <dbReference type="PROSITE" id="PS50893"/>
    </source>
</evidence>
<dbReference type="KEGG" id="cyn:Cyan7425_4678"/>
<organism evidence="4">
    <name type="scientific">Cyanothece sp. (strain PCC 7425 / ATCC 29141)</name>
    <dbReference type="NCBI Taxonomy" id="395961"/>
    <lineage>
        <taxon>Bacteria</taxon>
        <taxon>Bacillati</taxon>
        <taxon>Cyanobacteriota</taxon>
        <taxon>Cyanophyceae</taxon>
        <taxon>Gomontiellales</taxon>
        <taxon>Cyanothecaceae</taxon>
        <taxon>Cyanothece</taxon>
    </lineage>
</organism>
<dbReference type="EMBL" id="CP001344">
    <property type="protein sequence ID" value="ACL46983.1"/>
    <property type="molecule type" value="Genomic_DNA"/>
</dbReference>
<dbReference type="InterPro" id="IPR017871">
    <property type="entry name" value="ABC_transporter-like_CS"/>
</dbReference>
<keyword evidence="2" id="KW-0067">ATP-binding</keyword>
<feature type="domain" description="ABC transporter" evidence="3">
    <location>
        <begin position="351"/>
        <end position="580"/>
    </location>
</feature>
<dbReference type="InterPro" id="IPR027417">
    <property type="entry name" value="P-loop_NTPase"/>
</dbReference>
<dbReference type="AlphaFoldDB" id="B8HLB8"/>
<evidence type="ECO:0000313" key="4">
    <source>
        <dbReference type="EMBL" id="ACL46983.1"/>
    </source>
</evidence>
<feature type="domain" description="ABC transporter" evidence="3">
    <location>
        <begin position="18"/>
        <end position="243"/>
    </location>
</feature>
<dbReference type="Gene3D" id="3.40.50.300">
    <property type="entry name" value="P-loop containing nucleotide triphosphate hydrolases"/>
    <property type="match status" value="2"/>
</dbReference>
<dbReference type="Pfam" id="PF00005">
    <property type="entry name" value="ABC_tran"/>
    <property type="match status" value="2"/>
</dbReference>
<dbReference type="HOGENOM" id="CLU_000604_83_0_3"/>
<dbReference type="CDD" id="cd03230">
    <property type="entry name" value="ABC_DR_subfamily_A"/>
    <property type="match status" value="2"/>
</dbReference>
<dbReference type="STRING" id="395961.Cyan7425_4678"/>
<accession>B8HLB8</accession>
<proteinExistence type="predicted"/>
<dbReference type="eggNOG" id="COG1131">
    <property type="taxonomic scope" value="Bacteria"/>
</dbReference>
<dbReference type="GO" id="GO:0016887">
    <property type="term" value="F:ATP hydrolysis activity"/>
    <property type="evidence" value="ECO:0007669"/>
    <property type="project" value="InterPro"/>
</dbReference>
<keyword evidence="1" id="KW-0547">Nucleotide-binding</keyword>
<gene>
    <name evidence="4" type="ordered locus">Cyan7425_4678</name>
</gene>
<name>B8HLB8_CYAP4</name>
<sequence length="667" mass="73945">MKLTAAPEPAIAATQTVIQVRGLQKRYGSLLAVGGIDFEVKRGEIFGLIGPDGAGKTTTFHILAGVMTSTAGAIAVLGQPPRYARLHIGYLTQQFSLYLDLSIDENLRYVAGLRQIPADLLAERREKYLGLMGLANIGDRLAGQLSGGMKQKMALCCALVSQPQILLLDEPTTGVDPISRREFWDVLATLAEEGITIVVATPYLDEAERCNRIALMYDGQIQEMGTLAQLRQNLGLERLELYTSEIEPIEKLLLYAINHGDEKIVDVQTFGDRLDVLVADAQADAPHVRQLLEQYHLPIQSLQTSAVTLENVFVTRLRQQGSDPPFLLFPRSRWSKHQLTCGDWTTAPVAIGAKNLRKVFGNFQAVKGVDLEIRYGEIYGLLGANGAGKTTVIKMLCGLLQPSRGDISLAGQTHDLRSSAVRKRIGYMSQKFTLYDDLSVVQNLEFYCGVYEVPRRLRKEKIDWVLETCGLQGQETMLTGRLPGGWKQRVAFGASVLHEPEILFLDEPTSGVDPLARRQFWRLINDFARQGTAILVTTHYLEEAEQCNRMGFMVAGEVVIQGSPGEIKSAQPGQLIELRLRQNQTHTQNQQAAVALRGHLDNWRVSIFGDRLHVVLDHPQTEIPQVRSLLQADGIQLEEIRSIPFSLEDAFIGIVQRTATGTSHLAH</sequence>
<dbReference type="PANTHER" id="PTHR43038:SF3">
    <property type="entry name" value="ABC TRANSPORTER G FAMILY MEMBER 20 ISOFORM X1"/>
    <property type="match status" value="1"/>
</dbReference>
<dbReference type="SMART" id="SM00382">
    <property type="entry name" value="AAA"/>
    <property type="match status" value="2"/>
</dbReference>
<dbReference type="GO" id="GO:0005524">
    <property type="term" value="F:ATP binding"/>
    <property type="evidence" value="ECO:0007669"/>
    <property type="project" value="UniProtKB-KW"/>
</dbReference>
<dbReference type="InterPro" id="IPR003439">
    <property type="entry name" value="ABC_transporter-like_ATP-bd"/>
</dbReference>
<evidence type="ECO:0000256" key="2">
    <source>
        <dbReference type="ARBA" id="ARBA00022840"/>
    </source>
</evidence>
<dbReference type="PANTHER" id="PTHR43038">
    <property type="entry name" value="ATP-BINDING CASSETTE, SUB-FAMILY H, MEMBER 1"/>
    <property type="match status" value="1"/>
</dbReference>
<evidence type="ECO:0000256" key="1">
    <source>
        <dbReference type="ARBA" id="ARBA00022741"/>
    </source>
</evidence>
<dbReference type="OrthoDB" id="505485at2"/>